<dbReference type="CDD" id="cd08168">
    <property type="entry name" value="Cytochrom_C3"/>
    <property type="match status" value="1"/>
</dbReference>
<dbReference type="Pfam" id="PF09699">
    <property type="entry name" value="Paired_CXXCH_1"/>
    <property type="match status" value="7"/>
</dbReference>
<dbReference type="SUPFAM" id="SSF48695">
    <property type="entry name" value="Multiheme cytochromes"/>
    <property type="match status" value="2"/>
</dbReference>
<dbReference type="PANTHER" id="PTHR35038:SF6">
    <property type="entry name" value="SURFACE LOCALIZED DECAHEME CYTOCHROME C LIPOPROTEIN"/>
    <property type="match status" value="1"/>
</dbReference>
<dbReference type="InterPro" id="IPR036280">
    <property type="entry name" value="Multihaem_cyt_sf"/>
</dbReference>
<dbReference type="EMBL" id="CP093313">
    <property type="protein sequence ID" value="UWZ85416.1"/>
    <property type="molecule type" value="Genomic_DNA"/>
</dbReference>
<reference evidence="3" key="1">
    <citation type="submission" date="2021-04" db="EMBL/GenBank/DDBJ databases">
        <title>Phylogenetic analysis of Acidobacteriaceae.</title>
        <authorList>
            <person name="Qiu L."/>
            <person name="Zhang Q."/>
        </authorList>
    </citation>
    <scope>NUCLEOTIDE SEQUENCE</scope>
    <source>
        <strain evidence="3">DSM 25168</strain>
    </source>
</reference>
<dbReference type="KEGG" id="orp:MOP44_05615"/>
<dbReference type="GO" id="GO:0016491">
    <property type="term" value="F:oxidoreductase activity"/>
    <property type="evidence" value="ECO:0007669"/>
    <property type="project" value="TreeGrafter"/>
</dbReference>
<evidence type="ECO:0000313" key="3">
    <source>
        <dbReference type="EMBL" id="UWZ85416.1"/>
    </source>
</evidence>
<dbReference type="PANTHER" id="PTHR35038">
    <property type="entry name" value="DISSIMILATORY SULFITE REDUCTASE SIRA"/>
    <property type="match status" value="1"/>
</dbReference>
<protein>
    <recommendedName>
        <fullName evidence="2">Doubled CXXCH motif domain-containing protein</fullName>
    </recommendedName>
</protein>
<evidence type="ECO:0000259" key="2">
    <source>
        <dbReference type="Pfam" id="PF09699"/>
    </source>
</evidence>
<dbReference type="Gene3D" id="3.90.10.10">
    <property type="entry name" value="Cytochrome C3"/>
    <property type="match status" value="3"/>
</dbReference>
<feature type="domain" description="Doubled CXXCH motif" evidence="2">
    <location>
        <begin position="38"/>
        <end position="79"/>
    </location>
</feature>
<feature type="domain" description="Doubled CXXCH motif" evidence="2">
    <location>
        <begin position="271"/>
        <end position="306"/>
    </location>
</feature>
<keyword evidence="1" id="KW-0732">Signal</keyword>
<name>A0A9J7BRX3_9BACT</name>
<dbReference type="Proteomes" id="UP001059380">
    <property type="component" value="Chromosome"/>
</dbReference>
<evidence type="ECO:0000256" key="1">
    <source>
        <dbReference type="ARBA" id="ARBA00022729"/>
    </source>
</evidence>
<feature type="domain" description="Doubled CXXCH motif" evidence="2">
    <location>
        <begin position="88"/>
        <end position="129"/>
    </location>
</feature>
<dbReference type="Gene3D" id="1.10.1130.10">
    <property type="entry name" value="Flavocytochrome C3, Chain A"/>
    <property type="match status" value="1"/>
</dbReference>
<gene>
    <name evidence="3" type="ORF">MOP44_05615</name>
</gene>
<proteinExistence type="predicted"/>
<dbReference type="NCBIfam" id="TIGR01905">
    <property type="entry name" value="paired_CXXCH_1"/>
    <property type="match status" value="6"/>
</dbReference>
<keyword evidence="4" id="KW-1185">Reference proteome</keyword>
<dbReference type="InterPro" id="IPR051829">
    <property type="entry name" value="Multiheme_Cytochr_ET"/>
</dbReference>
<evidence type="ECO:0000313" key="4">
    <source>
        <dbReference type="Proteomes" id="UP001059380"/>
    </source>
</evidence>
<feature type="domain" description="Doubled CXXCH motif" evidence="2">
    <location>
        <begin position="221"/>
        <end position="260"/>
    </location>
</feature>
<sequence>MFASRAHAAVHPVPLDKNTDAKKCLECHEEKSKGKHVHTAIAAGCLSCHEIRVNKDVTRVKLITATTGALCLTCHADKKAADIKGRVHPPAVRDCTTCHDPHSSDNPNQLLKAESGSEKENLCLQCHKQGLNVPEKGSHHLALDGGCDTCHTTHKTGAEPTQENHFHLTKAAPALCLDCHDAKDAALVKAHNGQPFATANCTQCHDPHQSDSPKLMVKFQHVPFQGNGCDTCHAPAKDGKVVLTQTDVKALCVTCHDDKAKAIETAKVQHPGAAGDCTDCHNPHASKQPGLPKTDAVNICTTCHSDIDDLRKKSVHHQPAFEQGCATCHTPHGGDNEHLLRAKGNALCLECHGPDSAPKHVEGEKLLTIFNGSVKLPEDYYQKNKVPVLPLRFGLGHPVEYHPVSDVMDPSNQSRVRTPLSCLSCHQPHASAQPGLLVKDQANNLAFCDNCHKNRMNMKETTSPGK</sequence>
<organism evidence="3 4">
    <name type="scientific">Occallatibacter riparius</name>
    <dbReference type="NCBI Taxonomy" id="1002689"/>
    <lineage>
        <taxon>Bacteria</taxon>
        <taxon>Pseudomonadati</taxon>
        <taxon>Acidobacteriota</taxon>
        <taxon>Terriglobia</taxon>
        <taxon>Terriglobales</taxon>
        <taxon>Acidobacteriaceae</taxon>
        <taxon>Occallatibacter</taxon>
    </lineage>
</organism>
<dbReference type="InterPro" id="IPR010177">
    <property type="entry name" value="Paired_CXXCH_1"/>
</dbReference>
<feature type="domain" description="Doubled CXXCH motif" evidence="2">
    <location>
        <begin position="194"/>
        <end position="217"/>
    </location>
</feature>
<feature type="domain" description="Doubled CXXCH motif" evidence="2">
    <location>
        <begin position="421"/>
        <end position="456"/>
    </location>
</feature>
<accession>A0A9J7BRX3</accession>
<dbReference type="RefSeq" id="WP_260794939.1">
    <property type="nucleotide sequence ID" value="NZ_CP093313.1"/>
</dbReference>
<feature type="domain" description="Doubled CXXCH motif" evidence="2">
    <location>
        <begin position="317"/>
        <end position="355"/>
    </location>
</feature>
<dbReference type="AlphaFoldDB" id="A0A9J7BRX3"/>